<dbReference type="Gene3D" id="1.10.10.60">
    <property type="entry name" value="Homeodomain-like"/>
    <property type="match status" value="2"/>
</dbReference>
<dbReference type="PROSITE" id="PS01124">
    <property type="entry name" value="HTH_ARAC_FAMILY_2"/>
    <property type="match status" value="1"/>
</dbReference>
<dbReference type="InterPro" id="IPR035965">
    <property type="entry name" value="PAS-like_dom_sf"/>
</dbReference>
<evidence type="ECO:0000313" key="5">
    <source>
        <dbReference type="EMBL" id="WDD97942.1"/>
    </source>
</evidence>
<dbReference type="CDD" id="cd00130">
    <property type="entry name" value="PAS"/>
    <property type="match status" value="1"/>
</dbReference>
<keyword evidence="6" id="KW-1185">Reference proteome</keyword>
<dbReference type="Pfam" id="PF08448">
    <property type="entry name" value="PAS_4"/>
    <property type="match status" value="1"/>
</dbReference>
<dbReference type="InterPro" id="IPR018060">
    <property type="entry name" value="HTH_AraC"/>
</dbReference>
<keyword evidence="1" id="KW-0805">Transcription regulation</keyword>
<dbReference type="KEGG" id="tact:SG35_022035"/>
<dbReference type="InterPro" id="IPR020449">
    <property type="entry name" value="Tscrpt_reg_AraC-type_HTH"/>
</dbReference>
<keyword evidence="2" id="KW-0238">DNA-binding</keyword>
<dbReference type="PANTHER" id="PTHR43280:SF2">
    <property type="entry name" value="HTH-TYPE TRANSCRIPTIONAL REGULATOR EXSA"/>
    <property type="match status" value="1"/>
</dbReference>
<dbReference type="RefSeq" id="WP_044832958.1">
    <property type="nucleotide sequence ID" value="NZ_CP059735.1"/>
</dbReference>
<evidence type="ECO:0000256" key="3">
    <source>
        <dbReference type="ARBA" id="ARBA00023163"/>
    </source>
</evidence>
<dbReference type="SMART" id="SM00342">
    <property type="entry name" value="HTH_ARAC"/>
    <property type="match status" value="1"/>
</dbReference>
<dbReference type="InterPro" id="IPR000014">
    <property type="entry name" value="PAS"/>
</dbReference>
<proteinExistence type="predicted"/>
<evidence type="ECO:0000313" key="6">
    <source>
        <dbReference type="Proteomes" id="UP000032568"/>
    </source>
</evidence>
<dbReference type="PANTHER" id="PTHR43280">
    <property type="entry name" value="ARAC-FAMILY TRANSCRIPTIONAL REGULATOR"/>
    <property type="match status" value="1"/>
</dbReference>
<sequence>MTIKGVKAQGGDDFLQQLSVSQVIEMFDLMPDMLFWLKDAEGRIRYANQYFLEHQGVDSLSQAIGCSDYDFSPPHIARQFVVDDQKVMQGEVVTNRLEMNSESTGDISWFITSKRPLYNDKGQVIGSYGISRHLEKTTVAISSMEALKVPVDYIRKHYMYPVTLKELARASHLSVSALERRFKKYLKKTPKQFMNEVRLENARRLLVETALPIATVASESGFSDPSYFSRQFYRLFTQLPSEFRKSHCRKSP</sequence>
<evidence type="ECO:0000256" key="2">
    <source>
        <dbReference type="ARBA" id="ARBA00023125"/>
    </source>
</evidence>
<organism evidence="5 6">
    <name type="scientific">Thalassomonas actiniarum</name>
    <dbReference type="NCBI Taxonomy" id="485447"/>
    <lineage>
        <taxon>Bacteria</taxon>
        <taxon>Pseudomonadati</taxon>
        <taxon>Pseudomonadota</taxon>
        <taxon>Gammaproteobacteria</taxon>
        <taxon>Alteromonadales</taxon>
        <taxon>Colwelliaceae</taxon>
        <taxon>Thalassomonas</taxon>
    </lineage>
</organism>
<dbReference type="SUPFAM" id="SSF55785">
    <property type="entry name" value="PYP-like sensor domain (PAS domain)"/>
    <property type="match status" value="1"/>
</dbReference>
<reference evidence="5 6" key="1">
    <citation type="journal article" date="2015" name="Genome Announc.">
        <title>Draft Genome Sequences of Marine Isolates of Thalassomonas viridans and Thalassomonas actiniarum.</title>
        <authorList>
            <person name="Olonade I."/>
            <person name="van Zyl L.J."/>
            <person name="Trindade M."/>
        </authorList>
    </citation>
    <scope>NUCLEOTIDE SEQUENCE [LARGE SCALE GENOMIC DNA]</scope>
    <source>
        <strain evidence="5 6">A5K-106</strain>
    </source>
</reference>
<dbReference type="InterPro" id="IPR009057">
    <property type="entry name" value="Homeodomain-like_sf"/>
</dbReference>
<dbReference type="GO" id="GO:0003700">
    <property type="term" value="F:DNA-binding transcription factor activity"/>
    <property type="evidence" value="ECO:0007669"/>
    <property type="project" value="InterPro"/>
</dbReference>
<dbReference type="AlphaFoldDB" id="A0AAF0C1Y9"/>
<evidence type="ECO:0000256" key="1">
    <source>
        <dbReference type="ARBA" id="ARBA00023015"/>
    </source>
</evidence>
<name>A0AAF0C1Y9_9GAMM</name>
<evidence type="ECO:0000259" key="4">
    <source>
        <dbReference type="PROSITE" id="PS01124"/>
    </source>
</evidence>
<accession>A0AAF0C1Y9</accession>
<dbReference type="PRINTS" id="PR00032">
    <property type="entry name" value="HTHARAC"/>
</dbReference>
<dbReference type="SUPFAM" id="SSF46689">
    <property type="entry name" value="Homeodomain-like"/>
    <property type="match status" value="2"/>
</dbReference>
<dbReference type="Proteomes" id="UP000032568">
    <property type="component" value="Chromosome"/>
</dbReference>
<feature type="domain" description="HTH araC/xylS-type" evidence="4">
    <location>
        <begin position="148"/>
        <end position="246"/>
    </location>
</feature>
<protein>
    <submittedName>
        <fullName evidence="5">AraC family transcriptional regulator</fullName>
    </submittedName>
</protein>
<dbReference type="GO" id="GO:0043565">
    <property type="term" value="F:sequence-specific DNA binding"/>
    <property type="evidence" value="ECO:0007669"/>
    <property type="project" value="InterPro"/>
</dbReference>
<dbReference type="EMBL" id="CP059735">
    <property type="protein sequence ID" value="WDD97942.1"/>
    <property type="molecule type" value="Genomic_DNA"/>
</dbReference>
<dbReference type="Gene3D" id="3.30.450.20">
    <property type="entry name" value="PAS domain"/>
    <property type="match status" value="1"/>
</dbReference>
<reference evidence="5 6" key="2">
    <citation type="journal article" date="2022" name="Mar. Drugs">
        <title>Bioassay-Guided Fractionation Leads to the Detection of Cholic Acid Generated by the Rare Thalassomonas sp.</title>
        <authorList>
            <person name="Pheiffer F."/>
            <person name="Schneider Y.K."/>
            <person name="Hansen E.H."/>
            <person name="Andersen J.H."/>
            <person name="Isaksson J."/>
            <person name="Busche T."/>
            <person name="R C."/>
            <person name="Kalinowski J."/>
            <person name="Zyl L.V."/>
            <person name="Trindade M."/>
        </authorList>
    </citation>
    <scope>NUCLEOTIDE SEQUENCE [LARGE SCALE GENOMIC DNA]</scope>
    <source>
        <strain evidence="5 6">A5K-106</strain>
    </source>
</reference>
<gene>
    <name evidence="5" type="ORF">SG35_022035</name>
</gene>
<keyword evidence="3" id="KW-0804">Transcription</keyword>
<dbReference type="Pfam" id="PF12833">
    <property type="entry name" value="HTH_18"/>
    <property type="match status" value="1"/>
</dbReference>
<dbReference type="InterPro" id="IPR013656">
    <property type="entry name" value="PAS_4"/>
</dbReference>